<reference evidence="1" key="2">
    <citation type="submission" date="2016-06" db="EMBL/GenBank/DDBJ databases">
        <title>The genome of a short-lived fish provides insights into sex chromosome evolution and the genetic control of aging.</title>
        <authorList>
            <person name="Reichwald K."/>
            <person name="Felder M."/>
            <person name="Petzold A."/>
            <person name="Koch P."/>
            <person name="Groth M."/>
            <person name="Platzer M."/>
        </authorList>
    </citation>
    <scope>NUCLEOTIDE SEQUENCE</scope>
    <source>
        <tissue evidence="1">Brain</tissue>
    </source>
</reference>
<name>A0A1A8L767_9TELE</name>
<dbReference type="AlphaFoldDB" id="A0A1A8L767"/>
<proteinExistence type="predicted"/>
<evidence type="ECO:0000313" key="1">
    <source>
        <dbReference type="EMBL" id="SBR40472.1"/>
    </source>
</evidence>
<reference evidence="1" key="1">
    <citation type="submission" date="2016-05" db="EMBL/GenBank/DDBJ databases">
        <authorList>
            <person name="Lavstsen T."/>
            <person name="Jespersen J.S."/>
        </authorList>
    </citation>
    <scope>NUCLEOTIDE SEQUENCE</scope>
    <source>
        <tissue evidence="1">Brain</tissue>
    </source>
</reference>
<keyword evidence="1" id="KW-0808">Transferase</keyword>
<organism evidence="1">
    <name type="scientific">Nothobranchius pienaari</name>
    <dbReference type="NCBI Taxonomy" id="704102"/>
    <lineage>
        <taxon>Eukaryota</taxon>
        <taxon>Metazoa</taxon>
        <taxon>Chordata</taxon>
        <taxon>Craniata</taxon>
        <taxon>Vertebrata</taxon>
        <taxon>Euteleostomi</taxon>
        <taxon>Actinopterygii</taxon>
        <taxon>Neopterygii</taxon>
        <taxon>Teleostei</taxon>
        <taxon>Neoteleostei</taxon>
        <taxon>Acanthomorphata</taxon>
        <taxon>Ovalentaria</taxon>
        <taxon>Atherinomorphae</taxon>
        <taxon>Cyprinodontiformes</taxon>
        <taxon>Nothobranchiidae</taxon>
        <taxon>Nothobranchius</taxon>
    </lineage>
</organism>
<accession>A0A1A8L767</accession>
<gene>
    <name evidence="1" type="primary">PKN2</name>
</gene>
<dbReference type="GO" id="GO:0016301">
    <property type="term" value="F:kinase activity"/>
    <property type="evidence" value="ECO:0007669"/>
    <property type="project" value="UniProtKB-KW"/>
</dbReference>
<protein>
    <submittedName>
        <fullName evidence="1">Protein kinase N2</fullName>
    </submittedName>
</protein>
<keyword evidence="1" id="KW-0418">Kinase</keyword>
<sequence>VSFKKQLKLTCSGWLLCGLHHHPLLILLLFHLSRDPLISLFPIHFLSPFPYIF</sequence>
<feature type="non-terminal residue" evidence="1">
    <location>
        <position position="1"/>
    </location>
</feature>
<dbReference type="EMBL" id="HAEF01003090">
    <property type="protein sequence ID" value="SBR40472.1"/>
    <property type="molecule type" value="Transcribed_RNA"/>
</dbReference>
<feature type="non-terminal residue" evidence="1">
    <location>
        <position position="53"/>
    </location>
</feature>